<dbReference type="PANTHER" id="PTHR41252">
    <property type="entry name" value="BLR2505 PROTEIN"/>
    <property type="match status" value="1"/>
</dbReference>
<feature type="domain" description="SnoaL-like" evidence="1">
    <location>
        <begin position="13"/>
        <end position="118"/>
    </location>
</feature>
<organism evidence="2 3">
    <name type="scientific">Massarina eburnea CBS 473.64</name>
    <dbReference type="NCBI Taxonomy" id="1395130"/>
    <lineage>
        <taxon>Eukaryota</taxon>
        <taxon>Fungi</taxon>
        <taxon>Dikarya</taxon>
        <taxon>Ascomycota</taxon>
        <taxon>Pezizomycotina</taxon>
        <taxon>Dothideomycetes</taxon>
        <taxon>Pleosporomycetidae</taxon>
        <taxon>Pleosporales</taxon>
        <taxon>Massarineae</taxon>
        <taxon>Massarinaceae</taxon>
        <taxon>Massarina</taxon>
    </lineage>
</organism>
<dbReference type="InterPro" id="IPR037401">
    <property type="entry name" value="SnoaL-like"/>
</dbReference>
<dbReference type="InterPro" id="IPR032710">
    <property type="entry name" value="NTF2-like_dom_sf"/>
</dbReference>
<reference evidence="2" key="1">
    <citation type="journal article" date="2020" name="Stud. Mycol.">
        <title>101 Dothideomycetes genomes: a test case for predicting lifestyles and emergence of pathogens.</title>
        <authorList>
            <person name="Haridas S."/>
            <person name="Albert R."/>
            <person name="Binder M."/>
            <person name="Bloem J."/>
            <person name="Labutti K."/>
            <person name="Salamov A."/>
            <person name="Andreopoulos B."/>
            <person name="Baker S."/>
            <person name="Barry K."/>
            <person name="Bills G."/>
            <person name="Bluhm B."/>
            <person name="Cannon C."/>
            <person name="Castanera R."/>
            <person name="Culley D."/>
            <person name="Daum C."/>
            <person name="Ezra D."/>
            <person name="Gonzalez J."/>
            <person name="Henrissat B."/>
            <person name="Kuo A."/>
            <person name="Liang C."/>
            <person name="Lipzen A."/>
            <person name="Lutzoni F."/>
            <person name="Magnuson J."/>
            <person name="Mondo S."/>
            <person name="Nolan M."/>
            <person name="Ohm R."/>
            <person name="Pangilinan J."/>
            <person name="Park H.-J."/>
            <person name="Ramirez L."/>
            <person name="Alfaro M."/>
            <person name="Sun H."/>
            <person name="Tritt A."/>
            <person name="Yoshinaga Y."/>
            <person name="Zwiers L.-H."/>
            <person name="Turgeon B."/>
            <person name="Goodwin S."/>
            <person name="Spatafora J."/>
            <person name="Crous P."/>
            <person name="Grigoriev I."/>
        </authorList>
    </citation>
    <scope>NUCLEOTIDE SEQUENCE</scope>
    <source>
        <strain evidence="2">CBS 473.64</strain>
    </source>
</reference>
<dbReference type="Pfam" id="PF12680">
    <property type="entry name" value="SnoaL_2"/>
    <property type="match status" value="1"/>
</dbReference>
<proteinExistence type="predicted"/>
<evidence type="ECO:0000313" key="3">
    <source>
        <dbReference type="Proteomes" id="UP000799753"/>
    </source>
</evidence>
<dbReference type="AlphaFoldDB" id="A0A6A6RV19"/>
<dbReference type="Gene3D" id="3.10.450.50">
    <property type="match status" value="1"/>
</dbReference>
<dbReference type="OrthoDB" id="3732441at2759"/>
<protein>
    <submittedName>
        <fullName evidence="2">NTF2-like protein</fullName>
    </submittedName>
</protein>
<evidence type="ECO:0000313" key="2">
    <source>
        <dbReference type="EMBL" id="KAF2639406.1"/>
    </source>
</evidence>
<dbReference type="Proteomes" id="UP000799753">
    <property type="component" value="Unassembled WGS sequence"/>
</dbReference>
<keyword evidence="3" id="KW-1185">Reference proteome</keyword>
<dbReference type="EMBL" id="MU006787">
    <property type="protein sequence ID" value="KAF2639406.1"/>
    <property type="molecule type" value="Genomic_DNA"/>
</dbReference>
<name>A0A6A6RV19_9PLEO</name>
<dbReference type="SUPFAM" id="SSF54427">
    <property type="entry name" value="NTF2-like"/>
    <property type="match status" value="1"/>
</dbReference>
<evidence type="ECO:0000259" key="1">
    <source>
        <dbReference type="Pfam" id="PF12680"/>
    </source>
</evidence>
<gene>
    <name evidence="2" type="ORF">P280DRAFT_550826</name>
</gene>
<dbReference type="PANTHER" id="PTHR41252:SF1">
    <property type="entry name" value="BLR2505 PROTEIN"/>
    <property type="match status" value="1"/>
</dbReference>
<accession>A0A6A6RV19</accession>
<sequence length="140" mass="15715">MTKPASTNYQIIQNLYSAYESANLEAFYSDLSPSITWKESDGFPTPGVFRSKEEIVENVFKVLEREWAVFRFELDSLVDGSDEHVVAVGTYRGTHGETGKSFEARASHVWRLSGRKIVGFEQFADTHLMQSAAVGSLVEK</sequence>